<organism evidence="2 3">
    <name type="scientific">Verticillium longisporum</name>
    <name type="common">Verticillium dahliae var. longisporum</name>
    <dbReference type="NCBI Taxonomy" id="100787"/>
    <lineage>
        <taxon>Eukaryota</taxon>
        <taxon>Fungi</taxon>
        <taxon>Dikarya</taxon>
        <taxon>Ascomycota</taxon>
        <taxon>Pezizomycotina</taxon>
        <taxon>Sordariomycetes</taxon>
        <taxon>Hypocreomycetidae</taxon>
        <taxon>Glomerellales</taxon>
        <taxon>Plectosphaerellaceae</taxon>
        <taxon>Verticillium</taxon>
    </lineage>
</organism>
<gene>
    <name evidence="2" type="ORF">HYQ45_011318</name>
</gene>
<evidence type="ECO:0000313" key="3">
    <source>
        <dbReference type="Proteomes" id="UP000689129"/>
    </source>
</evidence>
<name>A0A8I2ZGS7_VERLO</name>
<sequence>MQPSTKRFDHIDDHFCGRNTEKRSISDWKHLETELSASGSTPSSDKMETPKSSPEHQATARVSPSKNGRLVVKTTKGTIGDDVDLLQLHHAVQFQVQPGLRVVFAFSMCRLPSRDVEQTAKITNMAG</sequence>
<evidence type="ECO:0000256" key="1">
    <source>
        <dbReference type="SAM" id="MobiDB-lite"/>
    </source>
</evidence>
<reference evidence="2" key="1">
    <citation type="journal article" date="2021" name="Mol. Plant Pathol.">
        <title>A 20-kb lineage-specific genomic region tames virulence in pathogenic amphidiploid Verticillium longisporum.</title>
        <authorList>
            <person name="Harting R."/>
            <person name="Starke J."/>
            <person name="Kusch H."/>
            <person name="Poggeler S."/>
            <person name="Maurus I."/>
            <person name="Schluter R."/>
            <person name="Landesfeind M."/>
            <person name="Bulla I."/>
            <person name="Nowrousian M."/>
            <person name="de Jonge R."/>
            <person name="Stahlhut G."/>
            <person name="Hoff K.J."/>
            <person name="Asshauer K.P."/>
            <person name="Thurmer A."/>
            <person name="Stanke M."/>
            <person name="Daniel R."/>
            <person name="Morgenstern B."/>
            <person name="Thomma B.P.H.J."/>
            <person name="Kronstad J.W."/>
            <person name="Braus-Stromeyer S.A."/>
            <person name="Braus G.H."/>
        </authorList>
    </citation>
    <scope>NUCLEOTIDE SEQUENCE</scope>
    <source>
        <strain evidence="2">Vl32</strain>
    </source>
</reference>
<dbReference type="EMBL" id="JAEMWZ010000245">
    <property type="protein sequence ID" value="KAG7129454.1"/>
    <property type="molecule type" value="Genomic_DNA"/>
</dbReference>
<dbReference type="OrthoDB" id="6077919at2759"/>
<proteinExistence type="predicted"/>
<feature type="compositionally biased region" description="Polar residues" evidence="1">
    <location>
        <begin position="35"/>
        <end position="66"/>
    </location>
</feature>
<dbReference type="AlphaFoldDB" id="A0A8I2ZGS7"/>
<dbReference type="Proteomes" id="UP000689129">
    <property type="component" value="Unassembled WGS sequence"/>
</dbReference>
<accession>A0A8I2ZGS7</accession>
<comment type="caution">
    <text evidence="2">The sequence shown here is derived from an EMBL/GenBank/DDBJ whole genome shotgun (WGS) entry which is preliminary data.</text>
</comment>
<evidence type="ECO:0000313" key="2">
    <source>
        <dbReference type="EMBL" id="KAG7129454.1"/>
    </source>
</evidence>
<feature type="region of interest" description="Disordered" evidence="1">
    <location>
        <begin position="26"/>
        <end position="68"/>
    </location>
</feature>
<protein>
    <submittedName>
        <fullName evidence="2">Uncharacterized protein</fullName>
    </submittedName>
</protein>